<sequence length="358" mass="39267">MRRKTLPVYALVCLLAAACSSNLSKNTHQETAIGLDTTVIQPVVITDSVRHDTDDPAIWINPANPAQSLIIGTDKDRDGALYVFDLNGKIQADKVVRNLKRPNNVDIAYGLPLGGKPVDIAVVTEREANKIRLFSLPDLKPVDGGGIEVFSGETQQAPMGIALYTRPSDHAIFAVVGRKDGPKESYLWQYRLEDNGAGQVKATVVRKFGAYSGRKEIESIAVDNELGYVYYSDEQIGVRKYYASPDSSGTELALFARTGFQEDHEGISIYKTGPQTGYLLVSDQGANQFHFFPREGTAGKPHDHPRLKVVRVAAQSSDGSDVTSVPLGPRFPKGLFVAMSEGKVFHLYRWEDLLGKDK</sequence>
<dbReference type="InterPro" id="IPR003431">
    <property type="entry name" value="B-propeller_Phytase"/>
</dbReference>
<comment type="caution">
    <text evidence="3">The sequence shown here is derived from an EMBL/GenBank/DDBJ whole genome shotgun (WGS) entry which is preliminary data.</text>
</comment>
<name>A0ABW3Q8C1_9BACT</name>
<gene>
    <name evidence="3" type="ORF">ACFQ4C_14040</name>
</gene>
<dbReference type="InterPro" id="IPR011042">
    <property type="entry name" value="6-blade_b-propeller_TolB-like"/>
</dbReference>
<dbReference type="Proteomes" id="UP001597116">
    <property type="component" value="Unassembled WGS sequence"/>
</dbReference>
<accession>A0ABW3Q8C1</accession>
<evidence type="ECO:0000259" key="2">
    <source>
        <dbReference type="PROSITE" id="PS51662"/>
    </source>
</evidence>
<dbReference type="PROSITE" id="PS51662">
    <property type="entry name" value="BP_PHYTASE"/>
    <property type="match status" value="1"/>
</dbReference>
<dbReference type="SUPFAM" id="SSF50956">
    <property type="entry name" value="Thermostable phytase (3-phytase)"/>
    <property type="match status" value="1"/>
</dbReference>
<dbReference type="RefSeq" id="WP_374761435.1">
    <property type="nucleotide sequence ID" value="NZ_CP110973.1"/>
</dbReference>
<feature type="domain" description="BPP" evidence="2">
    <location>
        <begin position="30"/>
        <end position="358"/>
    </location>
</feature>
<evidence type="ECO:0000313" key="3">
    <source>
        <dbReference type="EMBL" id="MFD1142242.1"/>
    </source>
</evidence>
<evidence type="ECO:0000313" key="4">
    <source>
        <dbReference type="Proteomes" id="UP001597116"/>
    </source>
</evidence>
<feature type="signal peptide" evidence="1">
    <location>
        <begin position="1"/>
        <end position="24"/>
    </location>
</feature>
<keyword evidence="1" id="KW-0732">Signal</keyword>
<keyword evidence="4" id="KW-1185">Reference proteome</keyword>
<protein>
    <submittedName>
        <fullName evidence="3">Phytase</fullName>
    </submittedName>
</protein>
<dbReference type="PROSITE" id="PS51257">
    <property type="entry name" value="PROKAR_LIPOPROTEIN"/>
    <property type="match status" value="1"/>
</dbReference>
<proteinExistence type="predicted"/>
<dbReference type="Gene3D" id="2.120.10.30">
    <property type="entry name" value="TolB, C-terminal domain"/>
    <property type="match status" value="1"/>
</dbReference>
<evidence type="ECO:0000256" key="1">
    <source>
        <dbReference type="SAM" id="SignalP"/>
    </source>
</evidence>
<dbReference type="EMBL" id="JBHTLP010000008">
    <property type="protein sequence ID" value="MFD1142242.1"/>
    <property type="molecule type" value="Genomic_DNA"/>
</dbReference>
<dbReference type="Pfam" id="PF02333">
    <property type="entry name" value="Phytase"/>
    <property type="match status" value="1"/>
</dbReference>
<feature type="chain" id="PRO_5047541222" evidence="1">
    <location>
        <begin position="25"/>
        <end position="358"/>
    </location>
</feature>
<organism evidence="3 4">
    <name type="scientific">Larkinella insperata</name>
    <dbReference type="NCBI Taxonomy" id="332158"/>
    <lineage>
        <taxon>Bacteria</taxon>
        <taxon>Pseudomonadati</taxon>
        <taxon>Bacteroidota</taxon>
        <taxon>Cytophagia</taxon>
        <taxon>Cytophagales</taxon>
        <taxon>Spirosomataceae</taxon>
        <taxon>Larkinella</taxon>
    </lineage>
</organism>
<reference evidence="4" key="1">
    <citation type="journal article" date="2019" name="Int. J. Syst. Evol. Microbiol.">
        <title>The Global Catalogue of Microorganisms (GCM) 10K type strain sequencing project: providing services to taxonomists for standard genome sequencing and annotation.</title>
        <authorList>
            <consortium name="The Broad Institute Genomics Platform"/>
            <consortium name="The Broad Institute Genome Sequencing Center for Infectious Disease"/>
            <person name="Wu L."/>
            <person name="Ma J."/>
        </authorList>
    </citation>
    <scope>NUCLEOTIDE SEQUENCE [LARGE SCALE GENOMIC DNA]</scope>
    <source>
        <strain evidence="4">CCUG 55608</strain>
    </source>
</reference>